<gene>
    <name evidence="1" type="ORF">UFOVP1166_51</name>
</gene>
<organism evidence="1">
    <name type="scientific">uncultured Caudovirales phage</name>
    <dbReference type="NCBI Taxonomy" id="2100421"/>
    <lineage>
        <taxon>Viruses</taxon>
        <taxon>Duplodnaviria</taxon>
        <taxon>Heunggongvirae</taxon>
        <taxon>Uroviricota</taxon>
        <taxon>Caudoviricetes</taxon>
        <taxon>Peduoviridae</taxon>
        <taxon>Maltschvirus</taxon>
        <taxon>Maltschvirus maltsch</taxon>
    </lineage>
</organism>
<evidence type="ECO:0000313" key="1">
    <source>
        <dbReference type="EMBL" id="CAB4188103.1"/>
    </source>
</evidence>
<dbReference type="EMBL" id="LR797117">
    <property type="protein sequence ID" value="CAB4188103.1"/>
    <property type="molecule type" value="Genomic_DNA"/>
</dbReference>
<name>A0A6J5QUA0_9CAUD</name>
<protein>
    <submittedName>
        <fullName evidence="1">Uncharacterized protein</fullName>
    </submittedName>
</protein>
<reference evidence="1" key="1">
    <citation type="submission" date="2020-05" db="EMBL/GenBank/DDBJ databases">
        <authorList>
            <person name="Chiriac C."/>
            <person name="Salcher M."/>
            <person name="Ghai R."/>
            <person name="Kavagutti S V."/>
        </authorList>
    </citation>
    <scope>NUCLEOTIDE SEQUENCE</scope>
</reference>
<accession>A0A6J5QUA0</accession>
<proteinExistence type="predicted"/>
<sequence>MTAEQTATHTPPVRFETELADLINRYAHNLTSDQVITVLERALDEALVIAGETEASTVRLALLATLNDGVAIQKLHYGNATGLHLALSDWAERARAAIARAEGHLHDR</sequence>